<dbReference type="InterPro" id="IPR012944">
    <property type="entry name" value="SusD_RagB_dom"/>
</dbReference>
<evidence type="ECO:0000256" key="1">
    <source>
        <dbReference type="ARBA" id="ARBA00004442"/>
    </source>
</evidence>
<evidence type="ECO:0000256" key="3">
    <source>
        <dbReference type="ARBA" id="ARBA00022729"/>
    </source>
</evidence>
<protein>
    <submittedName>
        <fullName evidence="7">Putative outer membrane starch-binding protein</fullName>
    </submittedName>
</protein>
<evidence type="ECO:0000313" key="7">
    <source>
        <dbReference type="EMBL" id="TWI19642.1"/>
    </source>
</evidence>
<keyword evidence="3" id="KW-0732">Signal</keyword>
<feature type="domain" description="RagB/SusD" evidence="6">
    <location>
        <begin position="345"/>
        <end position="507"/>
    </location>
</feature>
<dbReference type="EMBL" id="VLKR01000012">
    <property type="protein sequence ID" value="TWI19642.1"/>
    <property type="molecule type" value="Genomic_DNA"/>
</dbReference>
<comment type="caution">
    <text evidence="7">The sequence shown here is derived from an EMBL/GenBank/DDBJ whole genome shotgun (WGS) entry which is preliminary data.</text>
</comment>
<dbReference type="AlphaFoldDB" id="A0A562MIC9"/>
<dbReference type="OrthoDB" id="1035036at2"/>
<evidence type="ECO:0000256" key="5">
    <source>
        <dbReference type="ARBA" id="ARBA00023237"/>
    </source>
</evidence>
<evidence type="ECO:0000256" key="4">
    <source>
        <dbReference type="ARBA" id="ARBA00023136"/>
    </source>
</evidence>
<keyword evidence="5" id="KW-0998">Cell outer membrane</keyword>
<dbReference type="InterPro" id="IPR011990">
    <property type="entry name" value="TPR-like_helical_dom_sf"/>
</dbReference>
<organism evidence="7 8">
    <name type="scientific">Sphingobacterium siyangense</name>
    <dbReference type="NCBI Taxonomy" id="459529"/>
    <lineage>
        <taxon>Bacteria</taxon>
        <taxon>Pseudomonadati</taxon>
        <taxon>Bacteroidota</taxon>
        <taxon>Sphingobacteriia</taxon>
        <taxon>Sphingobacteriales</taxon>
        <taxon>Sphingobacteriaceae</taxon>
        <taxon>Sphingobacterium</taxon>
    </lineage>
</organism>
<dbReference type="RefSeq" id="WP_145328185.1">
    <property type="nucleotide sequence ID" value="NZ_CP080574.1"/>
</dbReference>
<sequence length="511" mass="57128">MKINIKTLSLAMVLGLGLLSSCNKNLELNPVSTISDGNYWKTADQFDSFVSGLHARFRNHERAFVLLGEYQGEVFGNDPGTTSSFTGEAPQGLERMWNHNLDLDNPGVSNFGAFYENINQINLLISKLNTTDIVTAQNKGYYLGIAYGMRAFYYFQLYRSWGDVVLQTEPVGNIDITNLAKAASPASDVLGLVTSDLESSLTSFGTDYSVKNTKSYWSKSATLMLKAEVNLWNAHRGGGKDAALTAKNALSEIKSNLTLSLQSDFSGLFSSTNRGNSEMIFVARHQLNEATLGFISDFVPQSGLIANYYDSLSNRKFTVTAENYGGILRAPTRIRSYRDYNDLDQRKNTSIQAAYSKDATGKFNMAGCFLKKYQGEQNAGSRAFTNDFPIYRYADLLLLLAEAKVLLGESPKEEINLVRARAFGSNYNEGTFGFPNQKIDSDPMEAILKERKLEFIGEGKYWYDLRRMGDSFVYKYTSLPVAESFRLLWPINRDALTNNRLLVQTKGYTSF</sequence>
<comment type="subcellular location">
    <subcellularLocation>
        <location evidence="1">Cell outer membrane</location>
    </subcellularLocation>
</comment>
<dbReference type="SUPFAM" id="SSF48452">
    <property type="entry name" value="TPR-like"/>
    <property type="match status" value="1"/>
</dbReference>
<accession>A0A562MIC9</accession>
<dbReference type="GeneID" id="88829409"/>
<dbReference type="GO" id="GO:0009279">
    <property type="term" value="C:cell outer membrane"/>
    <property type="evidence" value="ECO:0007669"/>
    <property type="project" value="UniProtKB-SubCell"/>
</dbReference>
<evidence type="ECO:0000313" key="8">
    <source>
        <dbReference type="Proteomes" id="UP000315908"/>
    </source>
</evidence>
<reference evidence="7 8" key="1">
    <citation type="journal article" date="2015" name="Stand. Genomic Sci.">
        <title>Genomic Encyclopedia of Bacterial and Archaeal Type Strains, Phase III: the genomes of soil and plant-associated and newly described type strains.</title>
        <authorList>
            <person name="Whitman W.B."/>
            <person name="Woyke T."/>
            <person name="Klenk H.P."/>
            <person name="Zhou Y."/>
            <person name="Lilburn T.G."/>
            <person name="Beck B.J."/>
            <person name="De Vos P."/>
            <person name="Vandamme P."/>
            <person name="Eisen J.A."/>
            <person name="Garrity G."/>
            <person name="Hugenholtz P."/>
            <person name="Kyrpides N.C."/>
        </authorList>
    </citation>
    <scope>NUCLEOTIDE SEQUENCE [LARGE SCALE GENOMIC DNA]</scope>
    <source>
        <strain evidence="7 8">CGMCC 1.6855</strain>
    </source>
</reference>
<dbReference type="Gene3D" id="1.25.40.390">
    <property type="match status" value="1"/>
</dbReference>
<keyword evidence="4" id="KW-0472">Membrane</keyword>
<proteinExistence type="inferred from homology"/>
<dbReference type="Pfam" id="PF07980">
    <property type="entry name" value="SusD_RagB"/>
    <property type="match status" value="1"/>
</dbReference>
<evidence type="ECO:0000256" key="2">
    <source>
        <dbReference type="ARBA" id="ARBA00006275"/>
    </source>
</evidence>
<comment type="similarity">
    <text evidence="2">Belongs to the SusD family.</text>
</comment>
<dbReference type="PROSITE" id="PS51257">
    <property type="entry name" value="PROKAR_LIPOPROTEIN"/>
    <property type="match status" value="1"/>
</dbReference>
<name>A0A562MIC9_9SPHI</name>
<gene>
    <name evidence="7" type="ORF">IQ31_02555</name>
</gene>
<evidence type="ECO:0000259" key="6">
    <source>
        <dbReference type="Pfam" id="PF07980"/>
    </source>
</evidence>
<dbReference type="Proteomes" id="UP000315908">
    <property type="component" value="Unassembled WGS sequence"/>
</dbReference>
<dbReference type="NCBIfam" id="NF033072">
    <property type="entry name" value="NanU"/>
    <property type="match status" value="1"/>
</dbReference>